<feature type="region of interest" description="Disordered" evidence="5">
    <location>
        <begin position="710"/>
        <end position="778"/>
    </location>
</feature>
<sequence>MDSPEARAARIAKYKEERRKQLTARTATLFSANVTERRPRKAGDRTLSEDNAGHLKSSSELNLNIGSSAVPIRTTRTSRLRAAASVQESTLSPKKNNRSSSVTSLIDDPKNKTPRTSRIIDRDKRSGRRQSREEKENLKSASTTCVVQKDIGAIKTKTKHSIIKSNLEKDKSKNVVISPRAKAASPDDKAKAVKKGIVSDDKKPKPRHPVRVNSEELFNDLISDKPSTSENNEIEDIFNDLVKEQTINPVEDVTVDLVNGSVNAGLKSEVPKIEEFKVEVAAIGEVPVQEGGLLGVVCVRKVERFSELLSNLCSPCEAELLFEDILAENGLNGHGDGQLNQSACEEPCRRAQPSRGTSTPKRAHTCASDEGTAKSKIRSPPDAACPKTETPQSSSRASPRSTFNLSLGIKSSLIPTKTPERRRSSESAKPSGIPLSRKSAEKLRHSTSPVKRDLTKDATKSTAKPKADVNRSIQRTPEKVRSDPETRTDRGRRAQKDSEIVSERYHNSKKRLTSLESNSTNANNARRNSPKKSLKDNEPRKESDIVAKSNSSEKMSTLHETVRPHPSRLSQDLDSLAALTKQTLDRVNKLSSNLASNKLNLDTSEPQFDALFGSTSEQNNGNSNTLSNCGLGEERTFQSRGVDERLKDIDTAAQRLIDFEKQSAMFSDLSNDTSSQNRRLDTSSASCSHTPVSILKRKSIHEDVSISNPINHAIASPPVTFSPNVIERNSRSDSRQRQGILKKRRSLDESQVARRRSCSPEVSFAEDGSPDTSKPTILKNRRSSLEDIIRNHSPDSQIQGILKRKMSREEEHPNDDVSQGSPEPHGILKRKSNSSSSSSTASSHVSIAQAVLLAAAGGAEIIDDDNAVRPILKKKSFSEERPCMDLNTSDTPRPILKKKSLEHEDHEFELPKRPILKLSKKIGDDGHSSSFDMSEDDRSSRRPSLLRSRASDQSGSECEATVRPILKQRGSSLTRERSQSPRPRLSFCADDTVAVAGFSSDASDPPAAGPSRDDAPHAYPSAVLRRRNQRPKDSARSKSLACDVNNELLSILNNRRLKVEESVNENREDIDPDGPPKAFPSIASRIQSMEQALTKDALAPRDSKFRLRGERYKTQPITVEEMRSITSSSLDAGQASFQAFGPIGSSFPSRLAAGSSAQSDAQTLDSPPFGASSFGARRSPVNGLTKEDSFGEATFLDFENGGAILERRQSTLDEIEKEVDQVCEALDEHSRALEEDERHLAEADNWSLNVSCDSGVYNRASSRDSGPHSGEELGLIESLDIKDNLATNWSSTMDQHAGNSWPPTEQAGEGAGDEAEGTGGLARSASVVARANMWQHLQHQAKGTPKPLIRHNRSKTNTSIADRFKQPTDTSPEQSFSLAQSKSTANVLDRDEDDMDDEDTPPERAERMITPEVRGILKAGATAVPKPKTLAKGESSEGLKDEGIDSSSDDESASASSVSSSEKSCSSTESSDEIPEQKPKRFALETPEQKPRRFAARKSNKLKNSRTDSDLAKMLTPKPENVYPRKVQAIQLPGANELKERLSQAKNTDVKLPFLAKLAKKSPEIQKEKEDDPNNPRYRRFVKKLDEPIQLGKLRRPPEKLNQSFDRIEDKPPTVLKISALNQEAKNKFFGLEPKKEKTIDELAAAVRRFIPPVAKSQSTAVFEAGSGSDGESSGGREVRQITTRVRHRPAGGVQRSATNADMPNRGGTIAERLAALQAAGANDWRARVCRLSPEKEDTKAIERAKNRINENLNSVDEKKKDKAIIEDNEVSANILADRRTKLETAAQGWRKRVPQSDASLFTVAGRLERDKASSPAPLTPPAAPAAPAVPALPTPNKFRSRKAPASPTNGLAPSPLRSAPLGSGPLRSASCAVVNAALVEPKPDVIPARDAFKRSQSVNEGFNRIEGSDSTPERAGAAVRVPRADDETFLAFYTPVLERATVDEADVDVDLDAIDSANRLLLANDYAKRAKRSRKQAGSRNPLRALAARTDLRHEYQHSVCTLHDHENKEKATTTPNHGLAAEALAALATKEDFSAVSLRSAAATPLAAPAPLMLLHVKGRRRVQTRLVQPVFSSVNRGDCFVLLAPEQLMLYVGQYANVIEKNRSTDILTHIQSTKDLGCKCTSAVIIDEQTKNYTSKQWNQFWTTLGVKENVENYRPADTGHPDEDEIYENCIIQTNMCYEVIDDELVPIKEYWGQAPKIAMLNQSKVIVFDFGSEMYIWYGKNVPLETRRRAAQLAQELFDEGYNYEDCHINPVNAAVFQGARDENPTTPVKTSKTRPEWAILSKISQHMETILFKEKFVDWPDYSRVIKVKPQENKTNSLEITPCDAEEMWANEYIDPDLILEGSHVGRGTHYYDKENMRHYDIKTRSVCKWVIQEFDFQKVENEADIPDFYSADSYIIRWEYIITATGRELNGKPSKHNITGRDRCAYFCWQGRDASSNDKGAAALLTVELDKEKGPQIRVAQGNEPPAFLNLFQGNLTIHQGKKNADKSRYKLFVTRGNVSNEAYLLQVPCSVRQLRSRGSLLLVDTEKGCLYIWHGARSLKHTKNIAIELANKLIARESTYLFGAKKSNLKITEVKEGDEPKEVLEALGCANKQYYNSVLNGKDASVDVTARLFHFTDLGGQFEAQEVLSPLRHDGLVTPFPFEQKELYSASQPALFLLDAGGSLWLWQGWWPRAADGELESKEINIGVGAFAARWQAMRAAALRTAEAYYHVSRSRSTLTPGSTDTLGADAPRVNGTQGTAQVKVVAAGLEPKAFTDLFDCWTEHDEAAEANIEHGYKCGDILSGACELSRLSSTAALVPLAALQRRPLPDHVDPMRLERHLDEADFQEAFGMTKEEFAALPPWKQTNMKKEVGLF</sequence>
<dbReference type="SUPFAM" id="SSF55753">
    <property type="entry name" value="Actin depolymerizing proteins"/>
    <property type="match status" value="4"/>
</dbReference>
<dbReference type="InterPro" id="IPR036886">
    <property type="entry name" value="Villin_headpiece_dom_sf"/>
</dbReference>
<keyword evidence="2" id="KW-0117">Actin capping</keyword>
<feature type="compositionally biased region" description="Polar residues" evidence="5">
    <location>
        <begin position="86"/>
        <end position="104"/>
    </location>
</feature>
<evidence type="ECO:0000256" key="4">
    <source>
        <dbReference type="SAM" id="Coils"/>
    </source>
</evidence>
<feature type="compositionally biased region" description="Low complexity" evidence="5">
    <location>
        <begin position="1826"/>
        <end position="1836"/>
    </location>
</feature>
<feature type="region of interest" description="Disordered" evidence="5">
    <location>
        <begin position="1357"/>
        <end position="1526"/>
    </location>
</feature>
<dbReference type="Gene3D" id="3.40.20.10">
    <property type="entry name" value="Severin"/>
    <property type="match status" value="5"/>
</dbReference>
<feature type="compositionally biased region" description="Low complexity" evidence="5">
    <location>
        <begin position="73"/>
        <end position="85"/>
    </location>
</feature>
<feature type="compositionally biased region" description="Basic and acidic residues" evidence="5">
    <location>
        <begin position="476"/>
        <end position="506"/>
    </location>
</feature>
<feature type="compositionally biased region" description="Polar residues" evidence="5">
    <location>
        <begin position="1367"/>
        <end position="1386"/>
    </location>
</feature>
<feature type="compositionally biased region" description="Basic and acidic residues" evidence="5">
    <location>
        <begin position="899"/>
        <end position="912"/>
    </location>
</feature>
<feature type="region of interest" description="Disordered" evidence="5">
    <location>
        <begin position="1686"/>
        <end position="1706"/>
    </location>
</feature>
<feature type="compositionally biased region" description="Polar residues" evidence="5">
    <location>
        <begin position="389"/>
        <end position="405"/>
    </location>
</feature>
<evidence type="ECO:0000256" key="5">
    <source>
        <dbReference type="SAM" id="MobiDB-lite"/>
    </source>
</evidence>
<gene>
    <name evidence="7" type="ORF">JYU34_020830</name>
</gene>
<feature type="compositionally biased region" description="Basic and acidic residues" evidence="5">
    <location>
        <begin position="35"/>
        <end position="53"/>
    </location>
</feature>
<feature type="compositionally biased region" description="Low complexity" evidence="5">
    <location>
        <begin position="942"/>
        <end position="952"/>
    </location>
</feature>
<dbReference type="Proteomes" id="UP000823941">
    <property type="component" value="Chromosome 29"/>
</dbReference>
<dbReference type="PROSITE" id="PS51089">
    <property type="entry name" value="HP"/>
    <property type="match status" value="1"/>
</dbReference>
<name>A0ABQ7PS18_PLUXY</name>
<proteinExistence type="inferred from homology"/>
<dbReference type="PANTHER" id="PTHR11977">
    <property type="entry name" value="VILLIN"/>
    <property type="match status" value="1"/>
</dbReference>
<feature type="region of interest" description="Disordered" evidence="5">
    <location>
        <begin position="1589"/>
        <end position="1608"/>
    </location>
</feature>
<feature type="domain" description="HP" evidence="6">
    <location>
        <begin position="2802"/>
        <end position="2865"/>
    </location>
</feature>
<evidence type="ECO:0000256" key="3">
    <source>
        <dbReference type="ARBA" id="ARBA00023203"/>
    </source>
</evidence>
<dbReference type="SUPFAM" id="SSF82754">
    <property type="entry name" value="C-terminal, gelsolin-like domain of Sec23/24"/>
    <property type="match status" value="1"/>
</dbReference>
<reference evidence="7 8" key="1">
    <citation type="submission" date="2021-06" db="EMBL/GenBank/DDBJ databases">
        <title>A haploid diamondback moth (Plutella xylostella L.) genome assembly resolves 31 chromosomes and identifies a diamide resistance mutation.</title>
        <authorList>
            <person name="Ward C.M."/>
            <person name="Perry K.D."/>
            <person name="Baker G."/>
            <person name="Powis K."/>
            <person name="Heckel D.G."/>
            <person name="Baxter S.W."/>
        </authorList>
    </citation>
    <scope>NUCLEOTIDE SEQUENCE [LARGE SCALE GENOMIC DNA]</scope>
    <source>
        <strain evidence="7 8">LV</strain>
        <tissue evidence="7">Single pupa</tissue>
    </source>
</reference>
<feature type="compositionally biased region" description="Basic and acidic residues" evidence="5">
    <location>
        <begin position="1475"/>
        <end position="1491"/>
    </location>
</feature>
<evidence type="ECO:0000256" key="2">
    <source>
        <dbReference type="ARBA" id="ARBA00022467"/>
    </source>
</evidence>
<feature type="compositionally biased region" description="Polar residues" evidence="5">
    <location>
        <begin position="25"/>
        <end position="34"/>
    </location>
</feature>
<dbReference type="InterPro" id="IPR007122">
    <property type="entry name" value="Villin/Gelsolin"/>
</dbReference>
<dbReference type="EMBL" id="JAHIBW010000029">
    <property type="protein sequence ID" value="KAG7295776.1"/>
    <property type="molecule type" value="Genomic_DNA"/>
</dbReference>
<evidence type="ECO:0000313" key="8">
    <source>
        <dbReference type="Proteomes" id="UP000823941"/>
    </source>
</evidence>
<dbReference type="InterPro" id="IPR007123">
    <property type="entry name" value="Gelsolin-like_dom"/>
</dbReference>
<feature type="compositionally biased region" description="Low complexity" evidence="5">
    <location>
        <begin position="1453"/>
        <end position="1469"/>
    </location>
</feature>
<feature type="region of interest" description="Disordered" evidence="5">
    <location>
        <begin position="807"/>
        <end position="841"/>
    </location>
</feature>
<feature type="compositionally biased region" description="Basic and acidic residues" evidence="5">
    <location>
        <begin position="185"/>
        <end position="203"/>
    </location>
</feature>
<evidence type="ECO:0000256" key="1">
    <source>
        <dbReference type="ARBA" id="ARBA00008418"/>
    </source>
</evidence>
<dbReference type="SUPFAM" id="SSF47050">
    <property type="entry name" value="VHP, Villin headpiece domain"/>
    <property type="match status" value="1"/>
</dbReference>
<dbReference type="Gene3D" id="1.10.950.10">
    <property type="entry name" value="Villin headpiece domain"/>
    <property type="match status" value="1"/>
</dbReference>
<keyword evidence="8" id="KW-1185">Reference proteome</keyword>
<feature type="region of interest" description="Disordered" evidence="5">
    <location>
        <begin position="882"/>
        <end position="1039"/>
    </location>
</feature>
<feature type="compositionally biased region" description="Polar residues" evidence="5">
    <location>
        <begin position="1155"/>
        <end position="1165"/>
    </location>
</feature>
<keyword evidence="3" id="KW-0009">Actin-binding</keyword>
<dbReference type="Pfam" id="PF00626">
    <property type="entry name" value="Gelsolin"/>
    <property type="match status" value="1"/>
</dbReference>
<feature type="region of interest" description="Disordered" evidence="5">
    <location>
        <begin position="1562"/>
        <end position="1583"/>
    </location>
</feature>
<feature type="region of interest" description="Disordered" evidence="5">
    <location>
        <begin position="344"/>
        <end position="568"/>
    </location>
</feature>
<dbReference type="PANTHER" id="PTHR11977:SF45">
    <property type="entry name" value="SUPERVILLIN"/>
    <property type="match status" value="1"/>
</dbReference>
<dbReference type="Pfam" id="PF02209">
    <property type="entry name" value="VHP"/>
    <property type="match status" value="1"/>
</dbReference>
<dbReference type="SMART" id="SM00153">
    <property type="entry name" value="VHP"/>
    <property type="match status" value="1"/>
</dbReference>
<feature type="compositionally biased region" description="Basic and acidic residues" evidence="5">
    <location>
        <begin position="438"/>
        <end position="469"/>
    </location>
</feature>
<feature type="compositionally biased region" description="Basic and acidic residues" evidence="5">
    <location>
        <begin position="118"/>
        <end position="138"/>
    </location>
</feature>
<dbReference type="SMART" id="SM00262">
    <property type="entry name" value="GEL"/>
    <property type="match status" value="4"/>
</dbReference>
<feature type="coiled-coil region" evidence="4">
    <location>
        <begin position="1205"/>
        <end position="1232"/>
    </location>
</feature>
<evidence type="ECO:0000259" key="6">
    <source>
        <dbReference type="PROSITE" id="PS51089"/>
    </source>
</evidence>
<keyword evidence="4" id="KW-0175">Coiled coil</keyword>
<feature type="compositionally biased region" description="Polar residues" evidence="5">
    <location>
        <begin position="56"/>
        <end position="67"/>
    </location>
</feature>
<feature type="region of interest" description="Disordered" evidence="5">
    <location>
        <begin position="611"/>
        <end position="632"/>
    </location>
</feature>
<feature type="compositionally biased region" description="Basic and acidic residues" evidence="5">
    <location>
        <begin position="1434"/>
        <end position="1443"/>
    </location>
</feature>
<feature type="compositionally biased region" description="Low complexity" evidence="5">
    <location>
        <begin position="517"/>
        <end position="527"/>
    </location>
</feature>
<comment type="caution">
    <text evidence="7">The sequence shown here is derived from an EMBL/GenBank/DDBJ whole genome shotgun (WGS) entry which is preliminary data.</text>
</comment>
<dbReference type="InterPro" id="IPR029006">
    <property type="entry name" value="ADF-H/Gelsolin-like_dom_sf"/>
</dbReference>
<feature type="compositionally biased region" description="Polar residues" evidence="5">
    <location>
        <begin position="613"/>
        <end position="628"/>
    </location>
</feature>
<feature type="region of interest" description="Disordered" evidence="5">
    <location>
        <begin position="178"/>
        <end position="209"/>
    </location>
</feature>
<feature type="compositionally biased region" description="Basic residues" evidence="5">
    <location>
        <begin position="1492"/>
        <end position="1504"/>
    </location>
</feature>
<feature type="region of interest" description="Disordered" evidence="5">
    <location>
        <begin position="668"/>
        <end position="688"/>
    </location>
</feature>
<organism evidence="7 8">
    <name type="scientific">Plutella xylostella</name>
    <name type="common">Diamondback moth</name>
    <name type="synonym">Plutella maculipennis</name>
    <dbReference type="NCBI Taxonomy" id="51655"/>
    <lineage>
        <taxon>Eukaryota</taxon>
        <taxon>Metazoa</taxon>
        <taxon>Ecdysozoa</taxon>
        <taxon>Arthropoda</taxon>
        <taxon>Hexapoda</taxon>
        <taxon>Insecta</taxon>
        <taxon>Pterygota</taxon>
        <taxon>Neoptera</taxon>
        <taxon>Endopterygota</taxon>
        <taxon>Lepidoptera</taxon>
        <taxon>Glossata</taxon>
        <taxon>Ditrysia</taxon>
        <taxon>Yponomeutoidea</taxon>
        <taxon>Plutellidae</taxon>
        <taxon>Plutella</taxon>
    </lineage>
</organism>
<dbReference type="InterPro" id="IPR003128">
    <property type="entry name" value="Villin_headpiece"/>
</dbReference>
<evidence type="ECO:0000313" key="7">
    <source>
        <dbReference type="EMBL" id="KAG7295776.1"/>
    </source>
</evidence>
<accession>A0ABQ7PS18</accession>
<dbReference type="InterPro" id="IPR036180">
    <property type="entry name" value="Gelsolin-like_dom_sf"/>
</dbReference>
<protein>
    <recommendedName>
        <fullName evidence="6">HP domain-containing protein</fullName>
    </recommendedName>
</protein>
<feature type="compositionally biased region" description="Polar residues" evidence="5">
    <location>
        <begin position="1291"/>
        <end position="1303"/>
    </location>
</feature>
<feature type="region of interest" description="Disordered" evidence="5">
    <location>
        <begin position="1291"/>
        <end position="1321"/>
    </location>
</feature>
<feature type="region of interest" description="Disordered" evidence="5">
    <location>
        <begin position="1810"/>
        <end position="1862"/>
    </location>
</feature>
<feature type="compositionally biased region" description="Basic and acidic residues" evidence="5">
    <location>
        <begin position="533"/>
        <end position="545"/>
    </location>
</feature>
<feature type="region of interest" description="Disordered" evidence="5">
    <location>
        <begin position="25"/>
        <end position="142"/>
    </location>
</feature>
<feature type="compositionally biased region" description="Acidic residues" evidence="5">
    <location>
        <begin position="1390"/>
        <end position="1400"/>
    </location>
</feature>
<comment type="similarity">
    <text evidence="1">Belongs to the villin/gelsolin family.</text>
</comment>
<feature type="compositionally biased region" description="Basic and acidic residues" evidence="5">
    <location>
        <begin position="1562"/>
        <end position="1574"/>
    </location>
</feature>
<feature type="region of interest" description="Disordered" evidence="5">
    <location>
        <begin position="1150"/>
        <end position="1183"/>
    </location>
</feature>